<sequence>MPRIRNRWSHDDENPGSMFHELVVLPTLNPDIARPEYHNTTGPVIYPQPRSQQLANGILMTSGSTLSSGEQPQGHVAVLPPESLSTTSVVDEPANKDDDRLFYLEVTLERIEQTFTTRGPGKPKIITENKLGPKLALLKLSRAEIVREIYSVHGLEDRYVAGPVAGPPFRISCKGFTGGQKKAPTIRLNDEWSTMIDRLSTSKSSVDTVQIILAMKDLEPYKDHKRAASPDPLEETTYGTNVPSKDSYSAVQRAIGHKITQLKSDWPCAKHGQCYIDTDGEHIALSRFRLNAWASAMAGDKNLLSTDPPPHELLLEWRGSRSVDVPTPKPRGRQGPHLISASASGGSDIGTIFATIATPFVKSLASMAVASLAPTSPSSSHRLSSPPPAFEDELTSCLTAFASARKLSITAISSAQEGLEGAAYTPDIMGEVLPTRIQELTGLAEGHAIALHKFAREWCGKVDAKRARRA</sequence>
<keyword evidence="2" id="KW-1185">Reference proteome</keyword>
<proteinExistence type="predicted"/>
<name>A0ACB7ZQF1_9AGAM</name>
<evidence type="ECO:0000313" key="1">
    <source>
        <dbReference type="EMBL" id="KAH7903057.1"/>
    </source>
</evidence>
<protein>
    <submittedName>
        <fullName evidence="1">Uncharacterized protein</fullName>
    </submittedName>
</protein>
<dbReference type="Proteomes" id="UP000790377">
    <property type="component" value="Unassembled WGS sequence"/>
</dbReference>
<evidence type="ECO:0000313" key="2">
    <source>
        <dbReference type="Proteomes" id="UP000790377"/>
    </source>
</evidence>
<reference evidence="1" key="1">
    <citation type="journal article" date="2021" name="New Phytol.">
        <title>Evolutionary innovations through gain and loss of genes in the ectomycorrhizal Boletales.</title>
        <authorList>
            <person name="Wu G."/>
            <person name="Miyauchi S."/>
            <person name="Morin E."/>
            <person name="Kuo A."/>
            <person name="Drula E."/>
            <person name="Varga T."/>
            <person name="Kohler A."/>
            <person name="Feng B."/>
            <person name="Cao Y."/>
            <person name="Lipzen A."/>
            <person name="Daum C."/>
            <person name="Hundley H."/>
            <person name="Pangilinan J."/>
            <person name="Johnson J."/>
            <person name="Barry K."/>
            <person name="LaButti K."/>
            <person name="Ng V."/>
            <person name="Ahrendt S."/>
            <person name="Min B."/>
            <person name="Choi I.G."/>
            <person name="Park H."/>
            <person name="Plett J.M."/>
            <person name="Magnuson J."/>
            <person name="Spatafora J.W."/>
            <person name="Nagy L.G."/>
            <person name="Henrissat B."/>
            <person name="Grigoriev I.V."/>
            <person name="Yang Z.L."/>
            <person name="Xu J."/>
            <person name="Martin F.M."/>
        </authorList>
    </citation>
    <scope>NUCLEOTIDE SEQUENCE</scope>
    <source>
        <strain evidence="1">ATCC 28755</strain>
    </source>
</reference>
<comment type="caution">
    <text evidence="1">The sequence shown here is derived from an EMBL/GenBank/DDBJ whole genome shotgun (WGS) entry which is preliminary data.</text>
</comment>
<organism evidence="1 2">
    <name type="scientific">Hygrophoropsis aurantiaca</name>
    <dbReference type="NCBI Taxonomy" id="72124"/>
    <lineage>
        <taxon>Eukaryota</taxon>
        <taxon>Fungi</taxon>
        <taxon>Dikarya</taxon>
        <taxon>Basidiomycota</taxon>
        <taxon>Agaricomycotina</taxon>
        <taxon>Agaricomycetes</taxon>
        <taxon>Agaricomycetidae</taxon>
        <taxon>Boletales</taxon>
        <taxon>Coniophorineae</taxon>
        <taxon>Hygrophoropsidaceae</taxon>
        <taxon>Hygrophoropsis</taxon>
    </lineage>
</organism>
<dbReference type="EMBL" id="MU269265">
    <property type="protein sequence ID" value="KAH7903057.1"/>
    <property type="molecule type" value="Genomic_DNA"/>
</dbReference>
<gene>
    <name evidence="1" type="ORF">BJ138DRAFT_1197791</name>
</gene>
<accession>A0ACB7ZQF1</accession>